<dbReference type="EMBL" id="MRCC01000012">
    <property type="protein sequence ID" value="OKH24716.1"/>
    <property type="molecule type" value="Genomic_DNA"/>
</dbReference>
<dbReference type="Pfam" id="PF10604">
    <property type="entry name" value="Polyketide_cyc2"/>
    <property type="match status" value="1"/>
</dbReference>
<dbReference type="PANTHER" id="PTHR36166">
    <property type="entry name" value="CHROMOSOME 9, WHOLE GENOME SHOTGUN SEQUENCE"/>
    <property type="match status" value="1"/>
</dbReference>
<dbReference type="PANTHER" id="PTHR36166:SF1">
    <property type="entry name" value="SRPBCC DOMAIN-CONTAINING PROTEIN"/>
    <property type="match status" value="1"/>
</dbReference>
<accession>A0A1U7HMA2</accession>
<name>A0A1U7HMA2_9CHRO</name>
<dbReference type="Proteomes" id="UP000185984">
    <property type="component" value="Unassembled WGS sequence"/>
</dbReference>
<dbReference type="InterPro" id="IPR019587">
    <property type="entry name" value="Polyketide_cyclase/dehydratase"/>
</dbReference>
<gene>
    <name evidence="1" type="ORF">NIES1031_15595</name>
</gene>
<proteinExistence type="predicted"/>
<dbReference type="CDD" id="cd07822">
    <property type="entry name" value="SRPBCC_4"/>
    <property type="match status" value="1"/>
</dbReference>
<sequence>MKQLNTHIEINASASKVWKILTDFDSYPQWNPFIRVVRGEVKQGARLEVQLQPPGGTPMTFRPKVLVAEPERELRWLGRLLVPGIFTGEHCFQIEPRDRDRIRFIHSEVFSGLLVPFLANSLDTNTKSGFEKMNQALKARAEK</sequence>
<dbReference type="InterPro" id="IPR023393">
    <property type="entry name" value="START-like_dom_sf"/>
</dbReference>
<comment type="caution">
    <text evidence="1">The sequence shown here is derived from an EMBL/GenBank/DDBJ whole genome shotgun (WGS) entry which is preliminary data.</text>
</comment>
<evidence type="ECO:0000313" key="1">
    <source>
        <dbReference type="EMBL" id="OKH24716.1"/>
    </source>
</evidence>
<dbReference type="RefSeq" id="WP_073550440.1">
    <property type="nucleotide sequence ID" value="NZ_CAWMVK010000004.1"/>
</dbReference>
<keyword evidence="2" id="KW-1185">Reference proteome</keyword>
<dbReference type="OrthoDB" id="191189at2"/>
<reference evidence="1 2" key="1">
    <citation type="submission" date="2016-11" db="EMBL/GenBank/DDBJ databases">
        <title>Draft Genome Sequences of Nine Cyanobacterial Strains from Diverse Habitats.</title>
        <authorList>
            <person name="Zhu T."/>
            <person name="Hou S."/>
            <person name="Lu X."/>
            <person name="Hess W.R."/>
        </authorList>
    </citation>
    <scope>NUCLEOTIDE SEQUENCE [LARGE SCALE GENOMIC DNA]</scope>
    <source>
        <strain evidence="1 2">5.2 s.c.1</strain>
    </source>
</reference>
<dbReference type="SUPFAM" id="SSF55961">
    <property type="entry name" value="Bet v1-like"/>
    <property type="match status" value="1"/>
</dbReference>
<evidence type="ECO:0000313" key="2">
    <source>
        <dbReference type="Proteomes" id="UP000185984"/>
    </source>
</evidence>
<protein>
    <submittedName>
        <fullName evidence="1">Polyketide cyclase</fullName>
    </submittedName>
</protein>
<organism evidence="1 2">
    <name type="scientific">Chroogloeocystis siderophila 5.2 s.c.1</name>
    <dbReference type="NCBI Taxonomy" id="247279"/>
    <lineage>
        <taxon>Bacteria</taxon>
        <taxon>Bacillati</taxon>
        <taxon>Cyanobacteriota</taxon>
        <taxon>Cyanophyceae</taxon>
        <taxon>Oscillatoriophycideae</taxon>
        <taxon>Chroococcales</taxon>
        <taxon>Chroococcaceae</taxon>
        <taxon>Chroogloeocystis</taxon>
    </lineage>
</organism>
<dbReference type="AlphaFoldDB" id="A0A1U7HMA2"/>
<dbReference type="Gene3D" id="3.30.530.20">
    <property type="match status" value="1"/>
</dbReference>